<feature type="region of interest" description="Disordered" evidence="1">
    <location>
        <begin position="18"/>
        <end position="118"/>
    </location>
</feature>
<sequence length="130" mass="14155">MQIELKLFYQQKKCRELGKVGKDQVDTGKKEDSNCGAVEESESQDAAQRSSTLPQTTPTVEWDARTPQAVGTGPDFTLPQGPIFPSQPPFSHLLSSPGPATPCLVPSSPRPVRARSRPGHLKDFVATFHV</sequence>
<protein>
    <submittedName>
        <fullName evidence="2">Uncharacterized protein</fullName>
    </submittedName>
</protein>
<keyword evidence="3" id="KW-1185">Reference proteome</keyword>
<feature type="compositionally biased region" description="Polar residues" evidence="1">
    <location>
        <begin position="44"/>
        <end position="59"/>
    </location>
</feature>
<evidence type="ECO:0000256" key="1">
    <source>
        <dbReference type="SAM" id="MobiDB-lite"/>
    </source>
</evidence>
<organism evidence="2 3">
    <name type="scientific">Onychostoma macrolepis</name>
    <dbReference type="NCBI Taxonomy" id="369639"/>
    <lineage>
        <taxon>Eukaryota</taxon>
        <taxon>Metazoa</taxon>
        <taxon>Chordata</taxon>
        <taxon>Craniata</taxon>
        <taxon>Vertebrata</taxon>
        <taxon>Euteleostomi</taxon>
        <taxon>Actinopterygii</taxon>
        <taxon>Neopterygii</taxon>
        <taxon>Teleostei</taxon>
        <taxon>Ostariophysi</taxon>
        <taxon>Cypriniformes</taxon>
        <taxon>Cyprinidae</taxon>
        <taxon>Acrossocheilinae</taxon>
        <taxon>Onychostoma</taxon>
    </lineage>
</organism>
<proteinExistence type="predicted"/>
<reference evidence="2 3" key="1">
    <citation type="submission" date="2020-04" db="EMBL/GenBank/DDBJ databases">
        <title>Chromosome-level genome assembly of a cyprinid fish Onychostoma macrolepis by integration of Nanopore Sequencing, Bionano and Hi-C technology.</title>
        <authorList>
            <person name="Wang D."/>
        </authorList>
    </citation>
    <scope>NUCLEOTIDE SEQUENCE [LARGE SCALE GENOMIC DNA]</scope>
    <source>
        <strain evidence="2">SWU-2019</strain>
        <tissue evidence="2">Muscle</tissue>
    </source>
</reference>
<accession>A0A7J6BSY2</accession>
<gene>
    <name evidence="2" type="ORF">G5714_022118</name>
</gene>
<feature type="compositionally biased region" description="Basic and acidic residues" evidence="1">
    <location>
        <begin position="18"/>
        <end position="33"/>
    </location>
</feature>
<evidence type="ECO:0000313" key="2">
    <source>
        <dbReference type="EMBL" id="KAF4098110.1"/>
    </source>
</evidence>
<evidence type="ECO:0000313" key="3">
    <source>
        <dbReference type="Proteomes" id="UP000579812"/>
    </source>
</evidence>
<name>A0A7J6BSY2_9TELE</name>
<dbReference type="AlphaFoldDB" id="A0A7J6BSY2"/>
<dbReference type="EMBL" id="JAAMOB010000022">
    <property type="protein sequence ID" value="KAF4098110.1"/>
    <property type="molecule type" value="Genomic_DNA"/>
</dbReference>
<dbReference type="Proteomes" id="UP000579812">
    <property type="component" value="Unassembled WGS sequence"/>
</dbReference>
<comment type="caution">
    <text evidence="2">The sequence shown here is derived from an EMBL/GenBank/DDBJ whole genome shotgun (WGS) entry which is preliminary data.</text>
</comment>